<dbReference type="PIRSF" id="PIRSF001589">
    <property type="entry name" value="Asn_synthetase_glu-h"/>
    <property type="match status" value="1"/>
</dbReference>
<dbReference type="InterPro" id="IPR017932">
    <property type="entry name" value="GATase_2_dom"/>
</dbReference>
<dbReference type="GO" id="GO:0004066">
    <property type="term" value="F:asparagine synthase (glutamine-hydrolyzing) activity"/>
    <property type="evidence" value="ECO:0007669"/>
    <property type="project" value="UniProtKB-EC"/>
</dbReference>
<evidence type="ECO:0000256" key="8">
    <source>
        <dbReference type="ARBA" id="ARBA00048741"/>
    </source>
</evidence>
<sequence length="612" mass="67806">MRQFESTGVSTDVLRAMAAALQHRGPDDSGTWSEGGVGFAHTRLSIIDLAASRQPMESVDGRWVLVFNGEIFNYRQLREELDYPFHTNGDTETILAGVSIHGLDFVNELVGQFALALFDRATGSVHLVRDRLGVLPLYYSLKPDSLVFGSEVKALLAASPNRPDVDLASLDAYLSARSVASPHTLFAGVSKLPPGHRAEFSADGSVVLTRYWQLPPPDDDGAWNEQRVVDEVDRAVTSAVESALVADVPVGSYLSGGIDSSLIVAKAAALRPGRTLHTFAAGFGDPRHDELGWARRVSEIVGSEHHAVQVDAEDFERLWPKLTWHRDAPMSEPADIAVFRLAEAARQHVRVVLSGEGGDELFAGYPKYRAAAVMSAAARLPAGVRAGAAGLVERRLPERYARQRIALRVWGARTPSEQYRTWFAPFTASERRALLAGLPGRPLGGEGVGRDPIREMLVHDLGSWLPDNLLERGDRMSMAASLELRPPLLDHRLVELAFRIPSSYKVRDGNTKWALKAVARRSLPSEIVDRRKVGFRVPLDSWFRSGLRDSMWDRLTGTDSFVAQTLDRQAIRSLLERHESGKFDESSRIWTLMSLEVWHETFFRVPQTTRVD</sequence>
<comment type="catalytic activity">
    <reaction evidence="8">
        <text>L-aspartate + L-glutamine + ATP + H2O = L-asparagine + L-glutamate + AMP + diphosphate + H(+)</text>
        <dbReference type="Rhea" id="RHEA:12228"/>
        <dbReference type="ChEBI" id="CHEBI:15377"/>
        <dbReference type="ChEBI" id="CHEBI:15378"/>
        <dbReference type="ChEBI" id="CHEBI:29985"/>
        <dbReference type="ChEBI" id="CHEBI:29991"/>
        <dbReference type="ChEBI" id="CHEBI:30616"/>
        <dbReference type="ChEBI" id="CHEBI:33019"/>
        <dbReference type="ChEBI" id="CHEBI:58048"/>
        <dbReference type="ChEBI" id="CHEBI:58359"/>
        <dbReference type="ChEBI" id="CHEBI:456215"/>
        <dbReference type="EC" id="6.3.5.4"/>
    </reaction>
</comment>
<accession>A0A1H1P8U9</accession>
<evidence type="ECO:0000313" key="12">
    <source>
        <dbReference type="EMBL" id="SDS07612.1"/>
    </source>
</evidence>
<keyword evidence="7" id="KW-0315">Glutamine amidotransferase</keyword>
<gene>
    <name evidence="12" type="ORF">SAMN04489834_0813</name>
</gene>
<dbReference type="GO" id="GO:0005524">
    <property type="term" value="F:ATP binding"/>
    <property type="evidence" value="ECO:0007669"/>
    <property type="project" value="UniProtKB-KW"/>
</dbReference>
<evidence type="ECO:0000256" key="7">
    <source>
        <dbReference type="ARBA" id="ARBA00022962"/>
    </source>
</evidence>
<keyword evidence="6" id="KW-0028">Amino-acid biosynthesis</keyword>
<evidence type="ECO:0000256" key="4">
    <source>
        <dbReference type="ARBA" id="ARBA00022741"/>
    </source>
</evidence>
<keyword evidence="4 9" id="KW-0547">Nucleotide-binding</keyword>
<evidence type="ECO:0000256" key="1">
    <source>
        <dbReference type="ARBA" id="ARBA00005187"/>
    </source>
</evidence>
<keyword evidence="13" id="KW-1185">Reference proteome</keyword>
<dbReference type="PROSITE" id="PS51278">
    <property type="entry name" value="GATASE_TYPE_2"/>
    <property type="match status" value="1"/>
</dbReference>
<comment type="pathway">
    <text evidence="1">Amino-acid biosynthesis; L-asparagine biosynthesis; L-asparagine from L-aspartate (L-Gln route): step 1/1.</text>
</comment>
<evidence type="ECO:0000256" key="2">
    <source>
        <dbReference type="ARBA" id="ARBA00005752"/>
    </source>
</evidence>
<evidence type="ECO:0000256" key="10">
    <source>
        <dbReference type="PIRSR" id="PIRSR001589-3"/>
    </source>
</evidence>
<feature type="binding site" evidence="9">
    <location>
        <position position="90"/>
    </location>
    <ligand>
        <name>L-glutamine</name>
        <dbReference type="ChEBI" id="CHEBI:58359"/>
    </ligand>
</feature>
<evidence type="ECO:0000256" key="3">
    <source>
        <dbReference type="ARBA" id="ARBA00012737"/>
    </source>
</evidence>
<proteinExistence type="inferred from homology"/>
<dbReference type="GO" id="GO:0006529">
    <property type="term" value="P:asparagine biosynthetic process"/>
    <property type="evidence" value="ECO:0007669"/>
    <property type="project" value="UniProtKB-KW"/>
</dbReference>
<dbReference type="InterPro" id="IPR001962">
    <property type="entry name" value="Asn_synthase"/>
</dbReference>
<dbReference type="InterPro" id="IPR006426">
    <property type="entry name" value="Asn_synth_AEB"/>
</dbReference>
<feature type="binding site" evidence="9">
    <location>
        <begin position="354"/>
        <end position="355"/>
    </location>
    <ligand>
        <name>ATP</name>
        <dbReference type="ChEBI" id="CHEBI:30616"/>
    </ligand>
</feature>
<dbReference type="SUPFAM" id="SSF56235">
    <property type="entry name" value="N-terminal nucleophile aminohydrolases (Ntn hydrolases)"/>
    <property type="match status" value="1"/>
</dbReference>
<dbReference type="GO" id="GO:0005829">
    <property type="term" value="C:cytosol"/>
    <property type="evidence" value="ECO:0007669"/>
    <property type="project" value="TreeGrafter"/>
</dbReference>
<dbReference type="EC" id="6.3.5.4" evidence="3"/>
<organism evidence="12 13">
    <name type="scientific">Microterricola viridarii</name>
    <dbReference type="NCBI Taxonomy" id="412690"/>
    <lineage>
        <taxon>Bacteria</taxon>
        <taxon>Bacillati</taxon>
        <taxon>Actinomycetota</taxon>
        <taxon>Actinomycetes</taxon>
        <taxon>Micrococcales</taxon>
        <taxon>Microbacteriaceae</taxon>
        <taxon>Microterricola</taxon>
    </lineage>
</organism>
<dbReference type="STRING" id="412690.SAMN04489834_0813"/>
<dbReference type="CDD" id="cd01991">
    <property type="entry name" value="Asn_synthase_B_C"/>
    <property type="match status" value="1"/>
</dbReference>
<evidence type="ECO:0000256" key="9">
    <source>
        <dbReference type="PIRSR" id="PIRSR001589-2"/>
    </source>
</evidence>
<keyword evidence="6" id="KW-0061">Asparagine biosynthesis</keyword>
<evidence type="ECO:0000313" key="13">
    <source>
        <dbReference type="Proteomes" id="UP000181956"/>
    </source>
</evidence>
<dbReference type="Pfam" id="PF13537">
    <property type="entry name" value="GATase_7"/>
    <property type="match status" value="1"/>
</dbReference>
<evidence type="ECO:0000256" key="6">
    <source>
        <dbReference type="ARBA" id="ARBA00022888"/>
    </source>
</evidence>
<evidence type="ECO:0000256" key="5">
    <source>
        <dbReference type="ARBA" id="ARBA00022840"/>
    </source>
</evidence>
<dbReference type="EMBL" id="LT629742">
    <property type="protein sequence ID" value="SDS07612.1"/>
    <property type="molecule type" value="Genomic_DNA"/>
</dbReference>
<reference evidence="13" key="1">
    <citation type="submission" date="2016-10" db="EMBL/GenBank/DDBJ databases">
        <authorList>
            <person name="Varghese N."/>
            <person name="Submissions S."/>
        </authorList>
    </citation>
    <scope>NUCLEOTIDE SEQUENCE [LARGE SCALE GENOMIC DNA]</scope>
    <source>
        <strain evidence="13">DSM 21772</strain>
    </source>
</reference>
<keyword evidence="5 9" id="KW-0067">ATP-binding</keyword>
<dbReference type="NCBIfam" id="TIGR01536">
    <property type="entry name" value="asn_synth_AEB"/>
    <property type="match status" value="1"/>
</dbReference>
<dbReference type="SUPFAM" id="SSF52402">
    <property type="entry name" value="Adenine nucleotide alpha hydrolases-like"/>
    <property type="match status" value="1"/>
</dbReference>
<dbReference type="Gene3D" id="3.40.50.620">
    <property type="entry name" value="HUPs"/>
    <property type="match status" value="1"/>
</dbReference>
<feature type="site" description="Important for beta-aspartyl-AMP intermediate formation" evidence="10">
    <location>
        <position position="356"/>
    </location>
</feature>
<feature type="domain" description="Glutamine amidotransferase type-2" evidence="11">
    <location>
        <begin position="1"/>
        <end position="203"/>
    </location>
</feature>
<dbReference type="Gene3D" id="3.60.20.10">
    <property type="entry name" value="Glutamine Phosphoribosylpyrophosphate, subunit 1, domain 1"/>
    <property type="match status" value="1"/>
</dbReference>
<dbReference type="PANTHER" id="PTHR43284:SF1">
    <property type="entry name" value="ASPARAGINE SYNTHETASE"/>
    <property type="match status" value="1"/>
</dbReference>
<dbReference type="InterPro" id="IPR014729">
    <property type="entry name" value="Rossmann-like_a/b/a_fold"/>
</dbReference>
<dbReference type="PANTHER" id="PTHR43284">
    <property type="entry name" value="ASPARAGINE SYNTHETASE (GLUTAMINE-HYDROLYZING)"/>
    <property type="match status" value="1"/>
</dbReference>
<dbReference type="Proteomes" id="UP000181956">
    <property type="component" value="Chromosome I"/>
</dbReference>
<dbReference type="CDD" id="cd00712">
    <property type="entry name" value="AsnB"/>
    <property type="match status" value="1"/>
</dbReference>
<dbReference type="AlphaFoldDB" id="A0A1H1P8U9"/>
<protein>
    <recommendedName>
        <fullName evidence="3">asparagine synthase (glutamine-hydrolyzing)</fullName>
        <ecNumber evidence="3">6.3.5.4</ecNumber>
    </recommendedName>
</protein>
<dbReference type="InterPro" id="IPR033738">
    <property type="entry name" value="AsnB_N"/>
</dbReference>
<dbReference type="InterPro" id="IPR029055">
    <property type="entry name" value="Ntn_hydrolases_N"/>
</dbReference>
<dbReference type="InterPro" id="IPR051786">
    <property type="entry name" value="ASN_synthetase/amidase"/>
</dbReference>
<evidence type="ECO:0000259" key="11">
    <source>
        <dbReference type="PROSITE" id="PS51278"/>
    </source>
</evidence>
<dbReference type="Pfam" id="PF00733">
    <property type="entry name" value="Asn_synthase"/>
    <property type="match status" value="1"/>
</dbReference>
<name>A0A1H1P8U9_9MICO</name>
<comment type="similarity">
    <text evidence="2">Belongs to the asparagine synthetase family.</text>
</comment>